<reference evidence="2 3" key="1">
    <citation type="journal article" date="2018" name="Environ. Microbiol.">
        <title>Ecological and genomic features of two widespread freshwater picocyanobacteria.</title>
        <authorList>
            <person name="Cabello-Yeves P.J."/>
            <person name="Picazo A."/>
            <person name="Camacho A."/>
            <person name="Callieri C."/>
            <person name="Rosselli R."/>
            <person name="Roda-Garcia J.J."/>
            <person name="Coutinho F.H."/>
            <person name="Rodriguez-Valera F."/>
        </authorList>
    </citation>
    <scope>NUCLEOTIDE SEQUENCE [LARGE SCALE GENOMIC DNA]</scope>
    <source>
        <strain evidence="2 3">Tous</strain>
    </source>
</reference>
<dbReference type="RefSeq" id="WP_106502416.1">
    <property type="nucleotide sequence ID" value="NZ_PXXO01000005.1"/>
</dbReference>
<evidence type="ECO:0000256" key="1">
    <source>
        <dbReference type="SAM" id="SignalP"/>
    </source>
</evidence>
<protein>
    <recommendedName>
        <fullName evidence="4">DUF928 domain-containing protein</fullName>
    </recommendedName>
</protein>
<sequence>MSKQHLRPALLMILGLGWLLANSAQALQRPVEPVAVCVVTPRVEPVTEGDAIGLVPTPMPLLVVVEPLLELRIERQGLLVWQQLAPAGRPFRAPLAWPLAPIAPGEVVLLRLRPEQAAEGSFAQVQLVGADAERMARTAALILSLGQSPPAWLAAIETALEAGDVSLAWALLFEPQLPDAGDLAALRNEVVRRGCGD</sequence>
<dbReference type="Proteomes" id="UP000243002">
    <property type="component" value="Unassembled WGS sequence"/>
</dbReference>
<proteinExistence type="predicted"/>
<organism evidence="2 3">
    <name type="scientific">Cyanobium usitatum str. Tous</name>
    <dbReference type="NCBI Taxonomy" id="2116684"/>
    <lineage>
        <taxon>Bacteria</taxon>
        <taxon>Bacillati</taxon>
        <taxon>Cyanobacteriota</taxon>
        <taxon>Cyanophyceae</taxon>
        <taxon>Synechococcales</taxon>
        <taxon>Prochlorococcaceae</taxon>
        <taxon>Cyanobium</taxon>
    </lineage>
</organism>
<feature type="chain" id="PRO_5015105616" description="DUF928 domain-containing protein" evidence="1">
    <location>
        <begin position="27"/>
        <end position="197"/>
    </location>
</feature>
<evidence type="ECO:0008006" key="4">
    <source>
        <dbReference type="Google" id="ProtNLM"/>
    </source>
</evidence>
<dbReference type="AlphaFoldDB" id="A0A2P7MXI8"/>
<dbReference type="EMBL" id="PXXO01000005">
    <property type="protein sequence ID" value="PSJ05898.1"/>
    <property type="molecule type" value="Genomic_DNA"/>
</dbReference>
<feature type="signal peptide" evidence="1">
    <location>
        <begin position="1"/>
        <end position="26"/>
    </location>
</feature>
<dbReference type="OrthoDB" id="565231at2"/>
<evidence type="ECO:0000313" key="2">
    <source>
        <dbReference type="EMBL" id="PSJ05898.1"/>
    </source>
</evidence>
<evidence type="ECO:0000313" key="3">
    <source>
        <dbReference type="Proteomes" id="UP000243002"/>
    </source>
</evidence>
<comment type="caution">
    <text evidence="2">The sequence shown here is derived from an EMBL/GenBank/DDBJ whole genome shotgun (WGS) entry which is preliminary data.</text>
</comment>
<accession>A0A2P7MXI8</accession>
<keyword evidence="3" id="KW-1185">Reference proteome</keyword>
<keyword evidence="1" id="KW-0732">Signal</keyword>
<name>A0A2P7MXI8_9CYAN</name>
<gene>
    <name evidence="2" type="ORF">C7K55_05420</name>
</gene>